<dbReference type="RefSeq" id="WP_289410627.1">
    <property type="nucleotide sequence ID" value="NZ_JAUCDY010000006.1"/>
</dbReference>
<evidence type="ECO:0000256" key="1">
    <source>
        <dbReference type="SAM" id="SignalP"/>
    </source>
</evidence>
<reference evidence="3 4" key="1">
    <citation type="submission" date="2023-06" db="EMBL/GenBank/DDBJ databases">
        <title>Thiopseudomonas sp. CY1220 draft genome sequence.</title>
        <authorList>
            <person name="Zhao G."/>
            <person name="An M."/>
        </authorList>
    </citation>
    <scope>NUCLEOTIDE SEQUENCE [LARGE SCALE GENOMIC DNA]</scope>
    <source>
        <strain evidence="3 4">CY1220</strain>
    </source>
</reference>
<dbReference type="Gene3D" id="1.10.150.280">
    <property type="entry name" value="AF1531-like domain"/>
    <property type="match status" value="1"/>
</dbReference>
<dbReference type="NCBIfam" id="TIGR00426">
    <property type="entry name" value="competence protein ComEA helix-hairpin-helix repeat region"/>
    <property type="match status" value="1"/>
</dbReference>
<evidence type="ECO:0000313" key="3">
    <source>
        <dbReference type="EMBL" id="MDM7857972.1"/>
    </source>
</evidence>
<dbReference type="EMBL" id="JAUCDY010000006">
    <property type="protein sequence ID" value="MDM7857972.1"/>
    <property type="molecule type" value="Genomic_DNA"/>
</dbReference>
<evidence type="ECO:0000313" key="4">
    <source>
        <dbReference type="Proteomes" id="UP001241056"/>
    </source>
</evidence>
<dbReference type="SUPFAM" id="SSF47781">
    <property type="entry name" value="RuvA domain 2-like"/>
    <property type="match status" value="1"/>
</dbReference>
<feature type="signal peptide" evidence="1">
    <location>
        <begin position="1"/>
        <end position="25"/>
    </location>
</feature>
<organism evidence="3 4">
    <name type="scientific">Thiopseudomonas acetoxidans</name>
    <dbReference type="NCBI Taxonomy" id="3041622"/>
    <lineage>
        <taxon>Bacteria</taxon>
        <taxon>Pseudomonadati</taxon>
        <taxon>Pseudomonadota</taxon>
        <taxon>Gammaproteobacteria</taxon>
        <taxon>Pseudomonadales</taxon>
        <taxon>Pseudomonadaceae</taxon>
        <taxon>Thiopseudomonas</taxon>
    </lineage>
</organism>
<feature type="domain" description="Helix-hairpin-helix DNA-binding motif class 1" evidence="2">
    <location>
        <begin position="46"/>
        <end position="65"/>
    </location>
</feature>
<dbReference type="InterPro" id="IPR004509">
    <property type="entry name" value="Competence_ComEA_HhH"/>
</dbReference>
<keyword evidence="4" id="KW-1185">Reference proteome</keyword>
<protein>
    <submittedName>
        <fullName evidence="3">ComEA family DNA-binding protein</fullName>
    </submittedName>
</protein>
<gene>
    <name evidence="3" type="ORF">QEZ41_06740</name>
</gene>
<dbReference type="InterPro" id="IPR051675">
    <property type="entry name" value="Endo/Exo/Phosphatase_dom_1"/>
</dbReference>
<keyword evidence="1" id="KW-0732">Signal</keyword>
<name>A0ABT7SQZ2_9GAMM</name>
<dbReference type="Proteomes" id="UP001241056">
    <property type="component" value="Unassembled WGS sequence"/>
</dbReference>
<keyword evidence="3" id="KW-0238">DNA-binding</keyword>
<sequence length="99" mass="10663">MSKSIWFSLMLALSVMLGVSNVVQAQETAMVAPMTSVNINQADAQTLSRELQGIGPSKAQAIVDYRAAQGPFTSVDELLEVKGIGVSTLERIRNKLVLE</sequence>
<proteinExistence type="predicted"/>
<evidence type="ECO:0000259" key="2">
    <source>
        <dbReference type="SMART" id="SM00278"/>
    </source>
</evidence>
<dbReference type="GO" id="GO:0003677">
    <property type="term" value="F:DNA binding"/>
    <property type="evidence" value="ECO:0007669"/>
    <property type="project" value="UniProtKB-KW"/>
</dbReference>
<dbReference type="PANTHER" id="PTHR21180:SF32">
    <property type="entry name" value="ENDONUCLEASE_EXONUCLEASE_PHOSPHATASE FAMILY DOMAIN-CONTAINING PROTEIN 1"/>
    <property type="match status" value="1"/>
</dbReference>
<dbReference type="PANTHER" id="PTHR21180">
    <property type="entry name" value="ENDONUCLEASE/EXONUCLEASE/PHOSPHATASE FAMILY DOMAIN-CONTAINING PROTEIN 1"/>
    <property type="match status" value="1"/>
</dbReference>
<dbReference type="InterPro" id="IPR003583">
    <property type="entry name" value="Hlx-hairpin-Hlx_DNA-bd_motif"/>
</dbReference>
<dbReference type="InterPro" id="IPR010994">
    <property type="entry name" value="RuvA_2-like"/>
</dbReference>
<feature type="chain" id="PRO_5046863342" evidence="1">
    <location>
        <begin position="26"/>
        <end position="99"/>
    </location>
</feature>
<accession>A0ABT7SQZ2</accession>
<comment type="caution">
    <text evidence="3">The sequence shown here is derived from an EMBL/GenBank/DDBJ whole genome shotgun (WGS) entry which is preliminary data.</text>
</comment>
<feature type="domain" description="Helix-hairpin-helix DNA-binding motif class 1" evidence="2">
    <location>
        <begin position="76"/>
        <end position="95"/>
    </location>
</feature>
<dbReference type="Pfam" id="PF12836">
    <property type="entry name" value="HHH_3"/>
    <property type="match status" value="1"/>
</dbReference>
<dbReference type="SMART" id="SM00278">
    <property type="entry name" value="HhH1"/>
    <property type="match status" value="2"/>
</dbReference>